<reference evidence="3 5" key="4">
    <citation type="submission" date="2018-04" db="EMBL/GenBank/DDBJ databases">
        <title>Transcriptomics of ammonia oxidizing archaea.</title>
        <authorList>
            <person name="Carini P."/>
        </authorList>
    </citation>
    <scope>NUCLEOTIDE SEQUENCE [LARGE SCALE GENOMIC DNA]</scope>
    <source>
        <strain evidence="3 5">U25</strain>
    </source>
</reference>
<keyword evidence="1" id="KW-0472">Membrane</keyword>
<dbReference type="AlphaFoldDB" id="A0A0A7V422"/>
<organism evidence="2 4">
    <name type="scientific">Candidatus Nitrosopelagicus brevis</name>
    <dbReference type="NCBI Taxonomy" id="1410606"/>
    <lineage>
        <taxon>Archaea</taxon>
        <taxon>Nitrososphaerota</taxon>
    </lineage>
</organism>
<evidence type="ECO:0000313" key="3">
    <source>
        <dbReference type="EMBL" id="PTL87794.1"/>
    </source>
</evidence>
<evidence type="ECO:0000313" key="2">
    <source>
        <dbReference type="EMBL" id="AJA92941.1"/>
    </source>
</evidence>
<dbReference type="EMBL" id="CP007026">
    <property type="protein sequence ID" value="AJA92941.1"/>
    <property type="molecule type" value="Genomic_DNA"/>
</dbReference>
<reference evidence="3" key="2">
    <citation type="submission" date="2016-05" db="EMBL/GenBank/DDBJ databases">
        <authorList>
            <person name="Lavstsen T."/>
            <person name="Jespersen J.S."/>
        </authorList>
    </citation>
    <scope>NUCLEOTIDE SEQUENCE [LARGE SCALE GENOMIC DNA]</scope>
    <source>
        <strain evidence="3">U25</strain>
    </source>
</reference>
<dbReference type="Proteomes" id="UP000030944">
    <property type="component" value="Chromosome"/>
</dbReference>
<dbReference type="HOGENOM" id="CLU_105297_0_0_2"/>
<dbReference type="KEGG" id="nbv:T478_0526"/>
<evidence type="ECO:0000313" key="5">
    <source>
        <dbReference type="Proteomes" id="UP000241022"/>
    </source>
</evidence>
<dbReference type="STRING" id="1410606.T478_0526"/>
<name>A0A0A7V422_9ARCH</name>
<keyword evidence="1" id="KW-1133">Transmembrane helix</keyword>
<reference evidence="2 4" key="1">
    <citation type="journal article" date="2015" name="Proc. Natl. Acad. Sci. U.S.A.">
        <title>Genomic and proteomic characterization of "Candidatus Nitrosopelagicus brevis": An ammonia-oxidizing archaeon from the open ocean.</title>
        <authorList>
            <person name="Santoro A.E."/>
            <person name="Dupont C.L."/>
            <person name="Richter R.A."/>
            <person name="Craig M.T."/>
            <person name="Carini P."/>
            <person name="McIlvin M.R."/>
            <person name="Yang Y."/>
            <person name="Orsi W.D."/>
            <person name="Moran D.M."/>
            <person name="Saito M.A."/>
        </authorList>
    </citation>
    <scope>NUCLEOTIDE SEQUENCE [LARGE SCALE GENOMIC DNA]</scope>
    <source>
        <strain evidence="2">CN25</strain>
        <strain evidence="4">V2</strain>
    </source>
</reference>
<reference evidence="5" key="3">
    <citation type="submission" date="2016-05" db="EMBL/GenBank/DDBJ databases">
        <authorList>
            <person name="Dupont C."/>
            <person name="Santoro A."/>
        </authorList>
    </citation>
    <scope>NUCLEOTIDE SEQUENCE [LARGE SCALE GENOMIC DNA]</scope>
    <source>
        <strain evidence="5">U25</strain>
    </source>
</reference>
<gene>
    <name evidence="3" type="ORF">A7X95_00455</name>
    <name evidence="2" type="ORF">T478_0526</name>
</gene>
<accession>A0A0A7V422</accession>
<proteinExistence type="predicted"/>
<dbReference type="RefSeq" id="WP_048104952.1">
    <property type="nucleotide sequence ID" value="NZ_CP007026.1"/>
</dbReference>
<dbReference type="OrthoDB" id="10547at2157"/>
<evidence type="ECO:0000313" key="4">
    <source>
        <dbReference type="Proteomes" id="UP000030944"/>
    </source>
</evidence>
<keyword evidence="5" id="KW-1185">Reference proteome</keyword>
<protein>
    <submittedName>
        <fullName evidence="2">Uncharacterized protein</fullName>
    </submittedName>
</protein>
<keyword evidence="1" id="KW-0812">Transmembrane</keyword>
<evidence type="ECO:0000256" key="1">
    <source>
        <dbReference type="SAM" id="Phobius"/>
    </source>
</evidence>
<dbReference type="Proteomes" id="UP000241022">
    <property type="component" value="Unassembled WGS sequence"/>
</dbReference>
<dbReference type="GeneID" id="24816420"/>
<feature type="transmembrane region" description="Helical" evidence="1">
    <location>
        <begin position="12"/>
        <end position="31"/>
    </location>
</feature>
<dbReference type="EMBL" id="LXWN01000001">
    <property type="protein sequence ID" value="PTL87794.1"/>
    <property type="molecule type" value="Genomic_DNA"/>
</dbReference>
<sequence length="168" mass="19261">MKKRKAKKSKNKFPIAIIGAIIIGVIVFYFYSADQAKIRGFAFGNEIQTLQEEIQDEQGKFISSIAKWNEKTISDDEMIRIGEKHLETFNGLLDKYDELHPPDAFIKSVKLLRLSLEYQIESHEHRLGWIKNGDESELIRSQELTQLSFEAEQAGLKSFNDAKAGIQQ</sequence>